<evidence type="ECO:0000256" key="6">
    <source>
        <dbReference type="SAM" id="Phobius"/>
    </source>
</evidence>
<feature type="transmembrane region" description="Helical" evidence="6">
    <location>
        <begin position="346"/>
        <end position="368"/>
    </location>
</feature>
<gene>
    <name evidence="7" type="ORF">J3Q64DRAFT_1809023</name>
</gene>
<dbReference type="EMBL" id="JBCLYO010000006">
    <property type="protein sequence ID" value="KAL0087591.1"/>
    <property type="molecule type" value="Genomic_DNA"/>
</dbReference>
<keyword evidence="5 6" id="KW-0472">Membrane</keyword>
<dbReference type="PANTHER" id="PTHR43791">
    <property type="entry name" value="PERMEASE-RELATED"/>
    <property type="match status" value="1"/>
</dbReference>
<proteinExistence type="predicted"/>
<dbReference type="InterPro" id="IPR036259">
    <property type="entry name" value="MFS_trans_sf"/>
</dbReference>
<comment type="caution">
    <text evidence="7">The sequence shown here is derived from an EMBL/GenBank/DDBJ whole genome shotgun (WGS) entry which is preliminary data.</text>
</comment>
<organism evidence="7 8">
    <name type="scientific">Phycomyces blakesleeanus</name>
    <dbReference type="NCBI Taxonomy" id="4837"/>
    <lineage>
        <taxon>Eukaryota</taxon>
        <taxon>Fungi</taxon>
        <taxon>Fungi incertae sedis</taxon>
        <taxon>Mucoromycota</taxon>
        <taxon>Mucoromycotina</taxon>
        <taxon>Mucoromycetes</taxon>
        <taxon>Mucorales</taxon>
        <taxon>Phycomycetaceae</taxon>
        <taxon>Phycomyces</taxon>
    </lineage>
</organism>
<dbReference type="InterPro" id="IPR011701">
    <property type="entry name" value="MFS"/>
</dbReference>
<dbReference type="Proteomes" id="UP001448207">
    <property type="component" value="Unassembled WGS sequence"/>
</dbReference>
<evidence type="ECO:0000313" key="7">
    <source>
        <dbReference type="EMBL" id="KAL0087591.1"/>
    </source>
</evidence>
<evidence type="ECO:0000256" key="3">
    <source>
        <dbReference type="ARBA" id="ARBA00022692"/>
    </source>
</evidence>
<reference evidence="7 8" key="1">
    <citation type="submission" date="2024-04" db="EMBL/GenBank/DDBJ databases">
        <title>Symmetric and asymmetric DNA N6-adenine methylation regulates different biological responses in Mucorales.</title>
        <authorList>
            <consortium name="Lawrence Berkeley National Laboratory"/>
            <person name="Lax C."/>
            <person name="Mondo S.J."/>
            <person name="Osorio-Concepcion M."/>
            <person name="Muszewska A."/>
            <person name="Corrochano-Luque M."/>
            <person name="Gutierrez G."/>
            <person name="Riley R."/>
            <person name="Lipzen A."/>
            <person name="Guo J."/>
            <person name="Hundley H."/>
            <person name="Amirebrahimi M."/>
            <person name="Ng V."/>
            <person name="Lorenzo-Gutierrez D."/>
            <person name="Binder U."/>
            <person name="Yang J."/>
            <person name="Song Y."/>
            <person name="Canovas D."/>
            <person name="Navarro E."/>
            <person name="Freitag M."/>
            <person name="Gabaldon T."/>
            <person name="Grigoriev I.V."/>
            <person name="Corrochano L.M."/>
            <person name="Nicolas F.E."/>
            <person name="Garre V."/>
        </authorList>
    </citation>
    <scope>NUCLEOTIDE SEQUENCE [LARGE SCALE GENOMIC DNA]</scope>
    <source>
        <strain evidence="7 8">L51</strain>
    </source>
</reference>
<dbReference type="PANTHER" id="PTHR43791:SF36">
    <property type="entry name" value="TRANSPORTER, PUTATIVE (AFU_ORTHOLOGUE AFUA_6G08340)-RELATED"/>
    <property type="match status" value="1"/>
</dbReference>
<name>A0ABR3B4C1_PHYBL</name>
<keyword evidence="8" id="KW-1185">Reference proteome</keyword>
<evidence type="ECO:0000256" key="5">
    <source>
        <dbReference type="ARBA" id="ARBA00023136"/>
    </source>
</evidence>
<evidence type="ECO:0000256" key="4">
    <source>
        <dbReference type="ARBA" id="ARBA00022989"/>
    </source>
</evidence>
<feature type="transmembrane region" description="Helical" evidence="6">
    <location>
        <begin position="374"/>
        <end position="398"/>
    </location>
</feature>
<evidence type="ECO:0000256" key="1">
    <source>
        <dbReference type="ARBA" id="ARBA00004141"/>
    </source>
</evidence>
<evidence type="ECO:0000313" key="8">
    <source>
        <dbReference type="Proteomes" id="UP001448207"/>
    </source>
</evidence>
<feature type="transmembrane region" description="Helical" evidence="6">
    <location>
        <begin position="117"/>
        <end position="140"/>
    </location>
</feature>
<keyword evidence="2" id="KW-0813">Transport</keyword>
<feature type="transmembrane region" description="Helical" evidence="6">
    <location>
        <begin position="289"/>
        <end position="308"/>
    </location>
</feature>
<sequence length="437" mass="48513">MSEIEETIQVQVNGKDKVEIDPTFVESADPIDRAAVLKLLRANISNAKVGTLEVDLNISLDQYQWALSIFYFGYIIFELPSNIILRRWRASYWFAILTCSWGICATCMGAVENFSGLALTRFLLGLTEAAFNGLLGYGLLQINDSSLESWKWMFIIEGLPSILISPFVAWYLPDTPATAKFLTSDEKQLAVRRIAEDAGPAHDESWSWMQVVSVFMDWKTYVFIVIYILGTVPLQGIVLFLPSIISNMGTWSDPVVQLLTIPPYIMAFLGIRFMAHCSGNYFDSSTHMIGINIILMVGFLILMFAPVSNVAANYVGACIVTIAVYANAAVKAPWFNSNYGGLTRRAVASAVIVSVGTIGGAIGGQIYYDPPTYFAGNTIAFSCVGAQTIVVIIARTLLSRENKRRELLNQEQKDYELLKYGSVQIAGDRHPDFRYDL</sequence>
<accession>A0ABR3B4C1</accession>
<keyword evidence="4 6" id="KW-1133">Transmembrane helix</keyword>
<dbReference type="Pfam" id="PF07690">
    <property type="entry name" value="MFS_1"/>
    <property type="match status" value="2"/>
</dbReference>
<feature type="transmembrane region" description="Helical" evidence="6">
    <location>
        <begin position="152"/>
        <end position="172"/>
    </location>
</feature>
<dbReference type="Gene3D" id="1.20.1250.20">
    <property type="entry name" value="MFS general substrate transporter like domains"/>
    <property type="match status" value="2"/>
</dbReference>
<evidence type="ECO:0000256" key="2">
    <source>
        <dbReference type="ARBA" id="ARBA00022448"/>
    </source>
</evidence>
<protein>
    <submittedName>
        <fullName evidence="7">Major facilitator superfamily domain-containing protein</fullName>
    </submittedName>
</protein>
<feature type="transmembrane region" description="Helical" evidence="6">
    <location>
        <begin position="65"/>
        <end position="85"/>
    </location>
</feature>
<feature type="transmembrane region" description="Helical" evidence="6">
    <location>
        <begin position="221"/>
        <end position="241"/>
    </location>
</feature>
<keyword evidence="3 6" id="KW-0812">Transmembrane</keyword>
<comment type="subcellular location">
    <subcellularLocation>
        <location evidence="1">Membrane</location>
        <topology evidence="1">Multi-pass membrane protein</topology>
    </subcellularLocation>
</comment>
<feature type="transmembrane region" description="Helical" evidence="6">
    <location>
        <begin position="92"/>
        <end position="111"/>
    </location>
</feature>
<dbReference type="SUPFAM" id="SSF103473">
    <property type="entry name" value="MFS general substrate transporter"/>
    <property type="match status" value="1"/>
</dbReference>